<evidence type="ECO:0000313" key="3">
    <source>
        <dbReference type="Proteomes" id="UP000789508"/>
    </source>
</evidence>
<dbReference type="Gene3D" id="3.40.140.10">
    <property type="entry name" value="Cytidine Deaminase, domain 2"/>
    <property type="match status" value="1"/>
</dbReference>
<name>A0A9N8Z9T0_9GLOM</name>
<dbReference type="InterPro" id="IPR002125">
    <property type="entry name" value="CMP_dCMP_dom"/>
</dbReference>
<dbReference type="SUPFAM" id="SSF53927">
    <property type="entry name" value="Cytidine deaminase-like"/>
    <property type="match status" value="1"/>
</dbReference>
<evidence type="ECO:0000259" key="1">
    <source>
        <dbReference type="PROSITE" id="PS51747"/>
    </source>
</evidence>
<dbReference type="GO" id="GO:0008835">
    <property type="term" value="F:diaminohydroxyphosphoribosylaminopyrimidine deaminase activity"/>
    <property type="evidence" value="ECO:0007669"/>
    <property type="project" value="TreeGrafter"/>
</dbReference>
<comment type="caution">
    <text evidence="2">The sequence shown here is derived from an EMBL/GenBank/DDBJ whole genome shotgun (WGS) entry which is preliminary data.</text>
</comment>
<dbReference type="EMBL" id="CAJVPS010000404">
    <property type="protein sequence ID" value="CAG8483722.1"/>
    <property type="molecule type" value="Genomic_DNA"/>
</dbReference>
<organism evidence="2 3">
    <name type="scientific">Ambispora leptoticha</name>
    <dbReference type="NCBI Taxonomy" id="144679"/>
    <lineage>
        <taxon>Eukaryota</taxon>
        <taxon>Fungi</taxon>
        <taxon>Fungi incertae sedis</taxon>
        <taxon>Mucoromycota</taxon>
        <taxon>Glomeromycotina</taxon>
        <taxon>Glomeromycetes</taxon>
        <taxon>Archaeosporales</taxon>
        <taxon>Ambisporaceae</taxon>
        <taxon>Ambispora</taxon>
    </lineage>
</organism>
<evidence type="ECO:0000313" key="2">
    <source>
        <dbReference type="EMBL" id="CAG8483722.1"/>
    </source>
</evidence>
<dbReference type="PROSITE" id="PS51747">
    <property type="entry name" value="CYT_DCMP_DEAMINASES_2"/>
    <property type="match status" value="1"/>
</dbReference>
<dbReference type="PANTHER" id="PTHR11079:SF162">
    <property type="entry name" value="RIBOFLAVIN BIOSYNTHESIS PROTEIN PYRD, CHLOROPLASTIC"/>
    <property type="match status" value="1"/>
</dbReference>
<feature type="domain" description="CMP/dCMP-type deaminase" evidence="1">
    <location>
        <begin position="8"/>
        <end position="134"/>
    </location>
</feature>
<dbReference type="GO" id="GO:0006139">
    <property type="term" value="P:nucleobase-containing compound metabolic process"/>
    <property type="evidence" value="ECO:0007669"/>
    <property type="project" value="UniProtKB-ARBA"/>
</dbReference>
<protein>
    <submittedName>
        <fullName evidence="2">5522_t:CDS:1</fullName>
    </submittedName>
</protein>
<gene>
    <name evidence="2" type="ORF">ALEPTO_LOCUS2623</name>
</gene>
<dbReference type="Proteomes" id="UP000789508">
    <property type="component" value="Unassembled WGS sequence"/>
</dbReference>
<dbReference type="AlphaFoldDB" id="A0A9N8Z9T0"/>
<dbReference type="PANTHER" id="PTHR11079">
    <property type="entry name" value="CYTOSINE DEAMINASE FAMILY MEMBER"/>
    <property type="match status" value="1"/>
</dbReference>
<sequence>MTADQQNEKDLQYMRLAIEQANLSIPIPTAYCVGAIIVKDSQILSRGYSRELPGNTHAEECALQKLVSNPTSLISDATIYTTMEPCSTRLSGKKSCVDRILEAGIMRVVIGVEEPDHFVKCVGVDLLREKGVQVVRVRGLEEECLKPNRHVLM</sequence>
<accession>A0A9N8Z9T0</accession>
<keyword evidence="3" id="KW-1185">Reference proteome</keyword>
<dbReference type="OrthoDB" id="252265at2759"/>
<dbReference type="Pfam" id="PF18785">
    <property type="entry name" value="Inv-AAD"/>
    <property type="match status" value="1"/>
</dbReference>
<dbReference type="InterPro" id="IPR016193">
    <property type="entry name" value="Cytidine_deaminase-like"/>
</dbReference>
<proteinExistence type="predicted"/>
<reference evidence="2" key="1">
    <citation type="submission" date="2021-06" db="EMBL/GenBank/DDBJ databases">
        <authorList>
            <person name="Kallberg Y."/>
            <person name="Tangrot J."/>
            <person name="Rosling A."/>
        </authorList>
    </citation>
    <scope>NUCLEOTIDE SEQUENCE</scope>
    <source>
        <strain evidence="2">FL130A</strain>
    </source>
</reference>